<evidence type="ECO:0000313" key="2">
    <source>
        <dbReference type="Proteomes" id="UP000320176"/>
    </source>
</evidence>
<name>A0A5C6B1S8_9BACT</name>
<reference evidence="1 2" key="1">
    <citation type="submission" date="2019-02" db="EMBL/GenBank/DDBJ databases">
        <title>Deep-cultivation of Planctomycetes and their phenomic and genomic characterization uncovers novel biology.</title>
        <authorList>
            <person name="Wiegand S."/>
            <person name="Jogler M."/>
            <person name="Boedeker C."/>
            <person name="Pinto D."/>
            <person name="Vollmers J."/>
            <person name="Rivas-Marin E."/>
            <person name="Kohn T."/>
            <person name="Peeters S.H."/>
            <person name="Heuer A."/>
            <person name="Rast P."/>
            <person name="Oberbeckmann S."/>
            <person name="Bunk B."/>
            <person name="Jeske O."/>
            <person name="Meyerdierks A."/>
            <person name="Storesund J.E."/>
            <person name="Kallscheuer N."/>
            <person name="Luecker S."/>
            <person name="Lage O.M."/>
            <person name="Pohl T."/>
            <person name="Merkel B.J."/>
            <person name="Hornburger P."/>
            <person name="Mueller R.-W."/>
            <person name="Bruemmer F."/>
            <person name="Labrenz M."/>
            <person name="Spormann A.M."/>
            <person name="Op Den Camp H."/>
            <person name="Overmann J."/>
            <person name="Amann R."/>
            <person name="Jetten M.S.M."/>
            <person name="Mascher T."/>
            <person name="Medema M.H."/>
            <person name="Devos D.P."/>
            <person name="Kaster A.-K."/>
            <person name="Ovreas L."/>
            <person name="Rohde M."/>
            <person name="Galperin M.Y."/>
            <person name="Jogler C."/>
        </authorList>
    </citation>
    <scope>NUCLEOTIDE SEQUENCE [LARGE SCALE GENOMIC DNA]</scope>
    <source>
        <strain evidence="1 2">Pla52n</strain>
    </source>
</reference>
<protein>
    <submittedName>
        <fullName evidence="1">Uncharacterized protein</fullName>
    </submittedName>
</protein>
<dbReference type="Proteomes" id="UP000320176">
    <property type="component" value="Unassembled WGS sequence"/>
</dbReference>
<keyword evidence="2" id="KW-1185">Reference proteome</keyword>
<dbReference type="AlphaFoldDB" id="A0A5C6B1S8"/>
<evidence type="ECO:0000313" key="1">
    <source>
        <dbReference type="EMBL" id="TWU05850.1"/>
    </source>
</evidence>
<proteinExistence type="predicted"/>
<accession>A0A5C6B1S8</accession>
<sequence>MPACYIIRFADTGEETEWFGLRGYYYEFGDGSTLDLRPTMAWCVKCQDFVDAEWIASLQQIEDELVELRDPTSMRAEVFTSEEPPFDKPVFRERRKRLYAEAIDEAERRVQWRSDRLAPPKCLQCGSTNVEFQGDGNEMTVTGRGLVHVECTGMCSTDFLNWFFTPEGDRIPRETKPSYWHLPGEET</sequence>
<comment type="caution">
    <text evidence="1">The sequence shown here is derived from an EMBL/GenBank/DDBJ whole genome shotgun (WGS) entry which is preliminary data.</text>
</comment>
<dbReference type="EMBL" id="SJPN01000002">
    <property type="protein sequence ID" value="TWU05850.1"/>
    <property type="molecule type" value="Genomic_DNA"/>
</dbReference>
<dbReference type="OrthoDB" id="280843at2"/>
<dbReference type="RefSeq" id="WP_146519038.1">
    <property type="nucleotide sequence ID" value="NZ_CP151726.1"/>
</dbReference>
<organism evidence="1 2">
    <name type="scientific">Stieleria varia</name>
    <dbReference type="NCBI Taxonomy" id="2528005"/>
    <lineage>
        <taxon>Bacteria</taxon>
        <taxon>Pseudomonadati</taxon>
        <taxon>Planctomycetota</taxon>
        <taxon>Planctomycetia</taxon>
        <taxon>Pirellulales</taxon>
        <taxon>Pirellulaceae</taxon>
        <taxon>Stieleria</taxon>
    </lineage>
</organism>
<gene>
    <name evidence="1" type="ORF">Pla52n_15650</name>
</gene>